<accession>A0A7W6VC18</accession>
<organism evidence="1 4">
    <name type="scientific">Rhizobium etli</name>
    <dbReference type="NCBI Taxonomy" id="29449"/>
    <lineage>
        <taxon>Bacteria</taxon>
        <taxon>Pseudomonadati</taxon>
        <taxon>Pseudomonadota</taxon>
        <taxon>Alphaproteobacteria</taxon>
        <taxon>Hyphomicrobiales</taxon>
        <taxon>Rhizobiaceae</taxon>
        <taxon>Rhizobium/Agrobacterium group</taxon>
        <taxon>Rhizobium</taxon>
    </lineage>
</organism>
<evidence type="ECO:0000313" key="3">
    <source>
        <dbReference type="Proteomes" id="UP000523431"/>
    </source>
</evidence>
<sequence length="101" mass="10996">MGIQIFEQGIATGNIAVGAALLYPMQTIITAAPQQPVPRKVEDPPGWLTGPLVGFLAQCVDMIALNLDIVTAYYQKIIVSHSFVIFATTNILRPVRFVLNN</sequence>
<dbReference type="Proteomes" id="UP000557344">
    <property type="component" value="Unassembled WGS sequence"/>
</dbReference>
<proteinExistence type="predicted"/>
<dbReference type="AlphaFoldDB" id="A0A7W6VC18"/>
<dbReference type="Proteomes" id="UP000523431">
    <property type="component" value="Unassembled WGS sequence"/>
</dbReference>
<evidence type="ECO:0000313" key="1">
    <source>
        <dbReference type="EMBL" id="MBB4481499.1"/>
    </source>
</evidence>
<gene>
    <name evidence="1" type="ORF">GGE46_004097</name>
    <name evidence="2" type="ORF">GGE57_004094</name>
</gene>
<protein>
    <submittedName>
        <fullName evidence="1">Uncharacterized protein</fullName>
    </submittedName>
</protein>
<name>A0A7W6VC18_RHIET</name>
<evidence type="ECO:0000313" key="2">
    <source>
        <dbReference type="EMBL" id="MBB4537328.1"/>
    </source>
</evidence>
<dbReference type="EMBL" id="JACIID010000009">
    <property type="protein sequence ID" value="MBB4537328.1"/>
    <property type="molecule type" value="Genomic_DNA"/>
</dbReference>
<dbReference type="EMBL" id="JACIHU010000009">
    <property type="protein sequence ID" value="MBB4481499.1"/>
    <property type="molecule type" value="Genomic_DNA"/>
</dbReference>
<evidence type="ECO:0000313" key="4">
    <source>
        <dbReference type="Proteomes" id="UP000557344"/>
    </source>
</evidence>
<reference evidence="3 4" key="1">
    <citation type="submission" date="2020-08" db="EMBL/GenBank/DDBJ databases">
        <title>Genomic Encyclopedia of Type Strains, Phase IV (KMG-V): Genome sequencing to study the core and pangenomes of soil and plant-associated prokaryotes.</title>
        <authorList>
            <person name="Whitman W."/>
        </authorList>
    </citation>
    <scope>NUCLEOTIDE SEQUENCE [LARGE SCALE GENOMIC DNA]</scope>
    <source>
        <strain evidence="1 4">SEMIA 471</strain>
        <strain evidence="2 3">SEMIA 489</strain>
    </source>
</reference>
<dbReference type="RefSeq" id="WP_183843166.1">
    <property type="nucleotide sequence ID" value="NZ_JACIHU010000009.1"/>
</dbReference>
<comment type="caution">
    <text evidence="1">The sequence shown here is derived from an EMBL/GenBank/DDBJ whole genome shotgun (WGS) entry which is preliminary data.</text>
</comment>